<proteinExistence type="predicted"/>
<keyword evidence="3 5" id="KW-1133">Transmembrane helix</keyword>
<dbReference type="Gene3D" id="1.20.1530.20">
    <property type="match status" value="1"/>
</dbReference>
<protein>
    <submittedName>
        <fullName evidence="6">Na+-dependent transporter</fullName>
    </submittedName>
</protein>
<feature type="transmembrane region" description="Helical" evidence="5">
    <location>
        <begin position="40"/>
        <end position="62"/>
    </location>
</feature>
<evidence type="ECO:0000256" key="1">
    <source>
        <dbReference type="ARBA" id="ARBA00004141"/>
    </source>
</evidence>
<organism evidence="6 7">
    <name type="scientific">Croceicoccus marinus</name>
    <dbReference type="NCBI Taxonomy" id="450378"/>
    <lineage>
        <taxon>Bacteria</taxon>
        <taxon>Pseudomonadati</taxon>
        <taxon>Pseudomonadota</taxon>
        <taxon>Alphaproteobacteria</taxon>
        <taxon>Sphingomonadales</taxon>
        <taxon>Erythrobacteraceae</taxon>
        <taxon>Croceicoccus</taxon>
    </lineage>
</organism>
<dbReference type="InterPro" id="IPR038770">
    <property type="entry name" value="Na+/solute_symporter_sf"/>
</dbReference>
<dbReference type="EMBL" id="CP060052">
    <property type="protein sequence ID" value="QNE04180.1"/>
    <property type="molecule type" value="Genomic_DNA"/>
</dbReference>
<evidence type="ECO:0000313" key="6">
    <source>
        <dbReference type="EMBL" id="QNE04180.1"/>
    </source>
</evidence>
<evidence type="ECO:0000256" key="5">
    <source>
        <dbReference type="SAM" id="Phobius"/>
    </source>
</evidence>
<feature type="transmembrane region" description="Helical" evidence="5">
    <location>
        <begin position="169"/>
        <end position="190"/>
    </location>
</feature>
<evidence type="ECO:0000256" key="4">
    <source>
        <dbReference type="ARBA" id="ARBA00023136"/>
    </source>
</evidence>
<name>A0A7G6VR15_9SPHN</name>
<feature type="transmembrane region" description="Helical" evidence="5">
    <location>
        <begin position="196"/>
        <end position="217"/>
    </location>
</feature>
<dbReference type="AlphaFoldDB" id="A0A7G6VR15"/>
<evidence type="ECO:0000313" key="7">
    <source>
        <dbReference type="Proteomes" id="UP000515297"/>
    </source>
</evidence>
<sequence>MTLALALKLTIMISVVLMLFALSLRARLADLGYLLTHWRLGLGAFAAMFVVVPAAAIAISFFFDLDPAVKIALVAIALSPIPPILPNKQIKAGGRACYITGLLFTATIASIFVAPFGLYLASRLFDFDAQIGFMAIAMPLMVTILLPMVLGIAAAPLLNGHRLERLSSLASRLGGALMLVAAVGLLIMIFPRMLEVIGHGALLALAVLVVAGLAAGYALGGPDSGDRAALALATSTRHPGVALAIAANVFPDNQLAPAAILLSLLLAMVVCIPFMRMITKQGSAAAA</sequence>
<gene>
    <name evidence="6" type="ORF">H4O24_09215</name>
</gene>
<evidence type="ECO:0000256" key="3">
    <source>
        <dbReference type="ARBA" id="ARBA00022989"/>
    </source>
</evidence>
<dbReference type="RefSeq" id="WP_185883483.1">
    <property type="nucleotide sequence ID" value="NZ_CP060052.1"/>
</dbReference>
<reference evidence="6 7" key="1">
    <citation type="submission" date="2020-08" db="EMBL/GenBank/DDBJ databases">
        <authorList>
            <person name="Liu G."/>
            <person name="Sun C."/>
        </authorList>
    </citation>
    <scope>NUCLEOTIDE SEQUENCE [LARGE SCALE GENOMIC DNA]</scope>
    <source>
        <strain evidence="6 7">OT19</strain>
    </source>
</reference>
<dbReference type="Proteomes" id="UP000515297">
    <property type="component" value="Chromosome"/>
</dbReference>
<dbReference type="InterPro" id="IPR002657">
    <property type="entry name" value="BilAc:Na_symport/Acr3"/>
</dbReference>
<feature type="transmembrane region" description="Helical" evidence="5">
    <location>
        <begin position="97"/>
        <end position="121"/>
    </location>
</feature>
<dbReference type="Pfam" id="PF01758">
    <property type="entry name" value="SBF"/>
    <property type="match status" value="1"/>
</dbReference>
<keyword evidence="4 5" id="KW-0472">Membrane</keyword>
<feature type="transmembrane region" description="Helical" evidence="5">
    <location>
        <begin position="256"/>
        <end position="275"/>
    </location>
</feature>
<comment type="subcellular location">
    <subcellularLocation>
        <location evidence="1">Membrane</location>
        <topology evidence="1">Multi-pass membrane protein</topology>
    </subcellularLocation>
</comment>
<feature type="transmembrane region" description="Helical" evidence="5">
    <location>
        <begin position="6"/>
        <end position="28"/>
    </location>
</feature>
<dbReference type="GO" id="GO:0016020">
    <property type="term" value="C:membrane"/>
    <property type="evidence" value="ECO:0007669"/>
    <property type="project" value="UniProtKB-SubCell"/>
</dbReference>
<feature type="transmembrane region" description="Helical" evidence="5">
    <location>
        <begin position="133"/>
        <end position="157"/>
    </location>
</feature>
<accession>A0A7G6VR15</accession>
<evidence type="ECO:0000256" key="2">
    <source>
        <dbReference type="ARBA" id="ARBA00022692"/>
    </source>
</evidence>
<keyword evidence="2 5" id="KW-0812">Transmembrane</keyword>